<dbReference type="KEGG" id="yli:2907546"/>
<comment type="subcellular location">
    <subcellularLocation>
        <location evidence="1 12">Mitochondrion inner membrane</location>
    </subcellularLocation>
</comment>
<evidence type="ECO:0000256" key="9">
    <source>
        <dbReference type="ARBA" id="ARBA00023128"/>
    </source>
</evidence>
<name>A0A1D8N6R9_YARLL</name>
<keyword evidence="4 12" id="KW-0813">Transport</keyword>
<dbReference type="InterPro" id="IPR036228">
    <property type="entry name" value="ATP_synth_F0_dsu_sf_mt"/>
</dbReference>
<dbReference type="PIRSF" id="PIRSF005514">
    <property type="entry name" value="ATPase_F0_D_mt"/>
    <property type="match status" value="1"/>
</dbReference>
<keyword evidence="5" id="KW-0138">CF(0)</keyword>
<evidence type="ECO:0000313" key="14">
    <source>
        <dbReference type="EMBL" id="RDW24585.1"/>
    </source>
</evidence>
<dbReference type="SUPFAM" id="SSF161065">
    <property type="entry name" value="ATP synthase D chain-like"/>
    <property type="match status" value="1"/>
</dbReference>
<evidence type="ECO:0000313" key="16">
    <source>
        <dbReference type="Proteomes" id="UP000256601"/>
    </source>
</evidence>
<evidence type="ECO:0000256" key="1">
    <source>
        <dbReference type="ARBA" id="ARBA00004273"/>
    </source>
</evidence>
<dbReference type="VEuPathDB" id="FungiDB:YALI1_B08885g"/>
<evidence type="ECO:0000256" key="6">
    <source>
        <dbReference type="ARBA" id="ARBA00022781"/>
    </source>
</evidence>
<dbReference type="GO" id="GO:0046933">
    <property type="term" value="F:proton-transporting ATP synthase activity, rotational mechanism"/>
    <property type="evidence" value="ECO:0007669"/>
    <property type="project" value="EnsemblFungi"/>
</dbReference>
<protein>
    <recommendedName>
        <fullName evidence="3 12">ATP synthase subunit d, mitochondrial</fullName>
    </recommendedName>
</protein>
<keyword evidence="6 12" id="KW-0375">Hydrogen ion transport</keyword>
<dbReference type="EMBL" id="CP017554">
    <property type="protein sequence ID" value="AOW01327.1"/>
    <property type="molecule type" value="Genomic_DNA"/>
</dbReference>
<evidence type="ECO:0000256" key="4">
    <source>
        <dbReference type="ARBA" id="ARBA00022448"/>
    </source>
</evidence>
<dbReference type="OMA" id="VSKGRWA"/>
<accession>A0A1D8N6R9</accession>
<evidence type="ECO:0000256" key="3">
    <source>
        <dbReference type="ARBA" id="ARBA00021688"/>
    </source>
</evidence>
<keyword evidence="9 12" id="KW-0496">Mitochondrion</keyword>
<sequence length="176" mass="19821">MSVAAARSSAVKVDWGKIVSSLGLTGATVSSLQAFRKRHEEAKKNAYELQNQPTTVDFAHYRKVLKNQKVVDEIEQHFKSFKPVTYDVSKQLKTIDAFEAKAIEDAKATEGKVNQEIGDLQKTLENIESARPFDQLSVDDVFKARPDLEKKIEEMVKKGRWSVPGYNEKFGSVVLM</sequence>
<reference evidence="14 16" key="2">
    <citation type="submission" date="2018-07" db="EMBL/GenBank/DDBJ databases">
        <title>Draft Genome Assemblies for Five Robust Yarrowia lipolytica Strains Exhibiting High Lipid Production and Pentose Sugar Utilization and Sugar Alcohol Secretion from Undetoxified Lignocellulosic Biomass Hydrolysates.</title>
        <authorList>
            <consortium name="DOE Joint Genome Institute"/>
            <person name="Walker C."/>
            <person name="Ryu S."/>
            <person name="Na H."/>
            <person name="Zane M."/>
            <person name="LaButti K."/>
            <person name="Lipzen A."/>
            <person name="Haridas S."/>
            <person name="Barry K."/>
            <person name="Grigoriev I.V."/>
            <person name="Quarterman J."/>
            <person name="Slininger P."/>
            <person name="Dien B."/>
            <person name="Trinh C.T."/>
        </authorList>
    </citation>
    <scope>NUCLEOTIDE SEQUENCE [LARGE SCALE GENOMIC DNA]</scope>
    <source>
        <strain evidence="14 16">YB392</strain>
    </source>
</reference>
<dbReference type="GO" id="GO:0045259">
    <property type="term" value="C:proton-transporting ATP synthase complex"/>
    <property type="evidence" value="ECO:0007669"/>
    <property type="project" value="UniProtKB-KW"/>
</dbReference>
<proteinExistence type="inferred from homology"/>
<dbReference type="RefSeq" id="XP_500583.1">
    <property type="nucleotide sequence ID" value="XM_500583.1"/>
</dbReference>
<dbReference type="Proteomes" id="UP000182444">
    <property type="component" value="Chromosome 1B"/>
</dbReference>
<dbReference type="Proteomes" id="UP000256601">
    <property type="component" value="Unassembled WGS sequence"/>
</dbReference>
<comment type="function">
    <text evidence="12">Mitochondrial membrane ATP synthase (F(1)F(0) ATP synthase or Complex V) produces ATP from ADP in the presence of a proton gradient across the membrane which is generated by electron transport complexes of the respiratory chain. F-type ATPases consist of two structural domains, F(1) - containing the extramembraneous catalytic core, and F(0) - containing the membrane proton channel, linked together by a central stalk and a peripheral stalk. During catalysis, ATP synthesis in the catalytic domain of F(1) is coupled via a rotary mechanism of the central stalk subunits to proton translocation.</text>
</comment>
<evidence type="ECO:0000256" key="8">
    <source>
        <dbReference type="ARBA" id="ARBA00023065"/>
    </source>
</evidence>
<dbReference type="Gene3D" id="6.10.280.70">
    <property type="match status" value="1"/>
</dbReference>
<comment type="similarity">
    <text evidence="2 12">Belongs to the ATPase d subunit family.</text>
</comment>
<keyword evidence="11" id="KW-0066">ATP synthesis</keyword>
<keyword evidence="10 12" id="KW-0472">Membrane</keyword>
<evidence type="ECO:0000256" key="11">
    <source>
        <dbReference type="ARBA" id="ARBA00023310"/>
    </source>
</evidence>
<keyword evidence="7 12" id="KW-0999">Mitochondrion inner membrane</keyword>
<dbReference type="Pfam" id="PF05873">
    <property type="entry name" value="Mt_ATP-synt_D"/>
    <property type="match status" value="1"/>
</dbReference>
<evidence type="ECO:0000313" key="15">
    <source>
        <dbReference type="Proteomes" id="UP000182444"/>
    </source>
</evidence>
<evidence type="ECO:0000256" key="5">
    <source>
        <dbReference type="ARBA" id="ARBA00022547"/>
    </source>
</evidence>
<dbReference type="AlphaFoldDB" id="A0A1D8N6R9"/>
<evidence type="ECO:0000256" key="7">
    <source>
        <dbReference type="ARBA" id="ARBA00022792"/>
    </source>
</evidence>
<dbReference type="SMR" id="A0A1D8N6R9"/>
<dbReference type="PANTHER" id="PTHR12700">
    <property type="entry name" value="ATP SYNTHASE SUBUNIT D, MITOCHONDRIAL"/>
    <property type="match status" value="1"/>
</dbReference>
<keyword evidence="8 12" id="KW-0406">Ion transport</keyword>
<dbReference type="GO" id="GO:0005743">
    <property type="term" value="C:mitochondrial inner membrane"/>
    <property type="evidence" value="ECO:0007669"/>
    <property type="project" value="UniProtKB-SubCell"/>
</dbReference>
<dbReference type="InterPro" id="IPR008689">
    <property type="entry name" value="ATP_synth_F0_dsu_mt"/>
</dbReference>
<dbReference type="OrthoDB" id="35799at2759"/>
<dbReference type="VEuPathDB" id="FungiDB:YALI0_B06831g"/>
<evidence type="ECO:0000256" key="2">
    <source>
        <dbReference type="ARBA" id="ARBA00006842"/>
    </source>
</evidence>
<evidence type="ECO:0000256" key="10">
    <source>
        <dbReference type="ARBA" id="ARBA00023136"/>
    </source>
</evidence>
<dbReference type="GeneID" id="2907546"/>
<dbReference type="EMBL" id="KZ859028">
    <property type="protein sequence ID" value="RDW24585.1"/>
    <property type="molecule type" value="Genomic_DNA"/>
</dbReference>
<evidence type="ECO:0000256" key="12">
    <source>
        <dbReference type="PIRNR" id="PIRNR005514"/>
    </source>
</evidence>
<organism evidence="13 15">
    <name type="scientific">Yarrowia lipolytica</name>
    <name type="common">Candida lipolytica</name>
    <dbReference type="NCBI Taxonomy" id="4952"/>
    <lineage>
        <taxon>Eukaryota</taxon>
        <taxon>Fungi</taxon>
        <taxon>Dikarya</taxon>
        <taxon>Ascomycota</taxon>
        <taxon>Saccharomycotina</taxon>
        <taxon>Dipodascomycetes</taxon>
        <taxon>Dipodascales</taxon>
        <taxon>Dipodascales incertae sedis</taxon>
        <taxon>Yarrowia</taxon>
    </lineage>
</organism>
<reference evidence="13 15" key="1">
    <citation type="journal article" date="2016" name="PLoS ONE">
        <title>Sequence Assembly of Yarrowia lipolytica Strain W29/CLIB89 Shows Transposable Element Diversity.</title>
        <authorList>
            <person name="Magnan C."/>
            <person name="Yu J."/>
            <person name="Chang I."/>
            <person name="Jahn E."/>
            <person name="Kanomata Y."/>
            <person name="Wu J."/>
            <person name="Zeller M."/>
            <person name="Oakes M."/>
            <person name="Baldi P."/>
            <person name="Sandmeyer S."/>
        </authorList>
    </citation>
    <scope>NUCLEOTIDE SEQUENCE [LARGE SCALE GENOMIC DNA]</scope>
    <source>
        <strain evidence="13">CLIB89</strain>
        <strain evidence="15">CLIB89(W29)</strain>
    </source>
</reference>
<dbReference type="eggNOG" id="KOG3366">
    <property type="taxonomic scope" value="Eukaryota"/>
</dbReference>
<evidence type="ECO:0000313" key="13">
    <source>
        <dbReference type="EMBL" id="AOW01327.1"/>
    </source>
</evidence>
<gene>
    <name evidence="14" type="ORF">B0I71DRAFT_134068</name>
    <name evidence="13" type="ORF">YALI1_B08885g</name>
</gene>